<evidence type="ECO:0000256" key="1">
    <source>
        <dbReference type="SAM" id="Phobius"/>
    </source>
</evidence>
<keyword evidence="1" id="KW-0472">Membrane</keyword>
<gene>
    <name evidence="2" type="ORF">CYMTET_7644</name>
</gene>
<evidence type="ECO:0000313" key="3">
    <source>
        <dbReference type="Proteomes" id="UP001190700"/>
    </source>
</evidence>
<keyword evidence="1" id="KW-1133">Transmembrane helix</keyword>
<dbReference type="PANTHER" id="PTHR36802:SF1">
    <property type="entry name" value="OS02G0815400 PROTEIN"/>
    <property type="match status" value="1"/>
</dbReference>
<dbReference type="AlphaFoldDB" id="A0AAE0LHA7"/>
<dbReference type="EMBL" id="LGRX02002188">
    <property type="protein sequence ID" value="KAK3284720.1"/>
    <property type="molecule type" value="Genomic_DNA"/>
</dbReference>
<accession>A0AAE0LHA7</accession>
<protein>
    <submittedName>
        <fullName evidence="2">Uncharacterized protein</fullName>
    </submittedName>
</protein>
<evidence type="ECO:0000313" key="2">
    <source>
        <dbReference type="EMBL" id="KAK3284720.1"/>
    </source>
</evidence>
<proteinExistence type="predicted"/>
<organism evidence="2 3">
    <name type="scientific">Cymbomonas tetramitiformis</name>
    <dbReference type="NCBI Taxonomy" id="36881"/>
    <lineage>
        <taxon>Eukaryota</taxon>
        <taxon>Viridiplantae</taxon>
        <taxon>Chlorophyta</taxon>
        <taxon>Pyramimonadophyceae</taxon>
        <taxon>Pyramimonadales</taxon>
        <taxon>Pyramimonadaceae</taxon>
        <taxon>Cymbomonas</taxon>
    </lineage>
</organism>
<keyword evidence="1" id="KW-0812">Transmembrane</keyword>
<name>A0AAE0LHA7_9CHLO</name>
<dbReference type="PANTHER" id="PTHR36802">
    <property type="entry name" value="OS02G0815400 PROTEIN"/>
    <property type="match status" value="1"/>
</dbReference>
<comment type="caution">
    <text evidence="2">The sequence shown here is derived from an EMBL/GenBank/DDBJ whole genome shotgun (WGS) entry which is preliminary data.</text>
</comment>
<keyword evidence="3" id="KW-1185">Reference proteome</keyword>
<sequence length="357" mass="38485">MLESKAIRVAQPHKTISCSSSRNALRPLHVPNRHTCLFLVPRLRLQRSAAPHRNRNWARARSIFAVRCKVEEEVPPPPWQLTGGDAVSKSSDLAFEKENAKQIELALAELAASLAALPEDILNNLPVDLARDLRDAAYELRTAGTGRDAGAGCDEALERLAYCLYDERNAAGSALRVKEIPVPPYKSIERAALSRRLLGSARYLLMFERLGYPEEEAALDRVAEAMKGAALATSVATVAENAVSAALLPEATVKINLGPLAFEVAASAAATGSATAFGLAYAFQRLTQIYINYGNMDVSKGVSADDLDYLSLADDIQSSFGQLFVVFGVAFSGLSVVIGLALLIITTQVMLKNTEEL</sequence>
<feature type="transmembrane region" description="Helical" evidence="1">
    <location>
        <begin position="323"/>
        <end position="345"/>
    </location>
</feature>
<dbReference type="Proteomes" id="UP001190700">
    <property type="component" value="Unassembled WGS sequence"/>
</dbReference>
<reference evidence="2 3" key="1">
    <citation type="journal article" date="2015" name="Genome Biol. Evol.">
        <title>Comparative Genomics of a Bacterivorous Green Alga Reveals Evolutionary Causalities and Consequences of Phago-Mixotrophic Mode of Nutrition.</title>
        <authorList>
            <person name="Burns J.A."/>
            <person name="Paasch A."/>
            <person name="Narechania A."/>
            <person name="Kim E."/>
        </authorList>
    </citation>
    <scope>NUCLEOTIDE SEQUENCE [LARGE SCALE GENOMIC DNA]</scope>
    <source>
        <strain evidence="2 3">PLY_AMNH</strain>
    </source>
</reference>